<organism evidence="4 5">
    <name type="scientific">Cyclobacterium lianum</name>
    <dbReference type="NCBI Taxonomy" id="388280"/>
    <lineage>
        <taxon>Bacteria</taxon>
        <taxon>Pseudomonadati</taxon>
        <taxon>Bacteroidota</taxon>
        <taxon>Cytophagia</taxon>
        <taxon>Cytophagales</taxon>
        <taxon>Cyclobacteriaceae</taxon>
        <taxon>Cyclobacterium</taxon>
    </lineage>
</organism>
<dbReference type="PANTHER" id="PTHR30273:SF2">
    <property type="entry name" value="PROTEIN FECR"/>
    <property type="match status" value="1"/>
</dbReference>
<dbReference type="InterPro" id="IPR006860">
    <property type="entry name" value="FecR"/>
</dbReference>
<keyword evidence="5" id="KW-1185">Reference proteome</keyword>
<dbReference type="InterPro" id="IPR012373">
    <property type="entry name" value="Ferrdict_sens_TM"/>
</dbReference>
<evidence type="ECO:0000256" key="1">
    <source>
        <dbReference type="SAM" id="Phobius"/>
    </source>
</evidence>
<gene>
    <name evidence="4" type="ORF">SAMN04488057_103239</name>
</gene>
<dbReference type="Pfam" id="PF16344">
    <property type="entry name" value="FecR_C"/>
    <property type="match status" value="1"/>
</dbReference>
<keyword evidence="1" id="KW-0812">Transmembrane</keyword>
<sequence length="332" mass="38179">MDKSIIRRFIHGQASPSETKRVKDWLSKPGSDRELEEILEEVWRQQEEIPANSERRDRLLSRINIGIAKRAPIEKKPLFHPALIRSAAVWLFIIGLAFLGFKVIQDHAQAPELSPEPVQWVERTVRPGQKLALELSDDSKVWVNANSKIRFPNRFSRDSREVFLEGEAFFEVSHDANRPFRVHSGELTTEVLGTKFNVKSHQNKTDVALLDGKVKVRTSRTEDGFLLLDPGQMAAFRQDNPEKLQRTTFENRDPFLWKDGLIHYKNEKFKEVISSLETWYGVSVRTTGNLDLNRTVSGTFSNDNLDNMLTGLGFTLNFTHHIENDIVTIYPQ</sequence>
<dbReference type="STRING" id="388280.SAMN04488057_103239"/>
<evidence type="ECO:0000313" key="4">
    <source>
        <dbReference type="EMBL" id="SHM76127.1"/>
    </source>
</evidence>
<feature type="domain" description="Protein FecR C-terminal" evidence="3">
    <location>
        <begin position="263"/>
        <end position="329"/>
    </location>
</feature>
<dbReference type="EMBL" id="FRCY01000003">
    <property type="protein sequence ID" value="SHM76127.1"/>
    <property type="molecule type" value="Genomic_DNA"/>
</dbReference>
<dbReference type="OrthoDB" id="1099916at2"/>
<dbReference type="AlphaFoldDB" id="A0A1M7LD90"/>
<keyword evidence="1" id="KW-0472">Membrane</keyword>
<keyword evidence="1" id="KW-1133">Transmembrane helix</keyword>
<evidence type="ECO:0000313" key="5">
    <source>
        <dbReference type="Proteomes" id="UP000184513"/>
    </source>
</evidence>
<dbReference type="Proteomes" id="UP000184513">
    <property type="component" value="Unassembled WGS sequence"/>
</dbReference>
<dbReference type="PANTHER" id="PTHR30273">
    <property type="entry name" value="PERIPLASMIC SIGNAL SENSOR AND SIGMA FACTOR ACTIVATOR FECR-RELATED"/>
    <property type="match status" value="1"/>
</dbReference>
<reference evidence="4 5" key="1">
    <citation type="submission" date="2016-11" db="EMBL/GenBank/DDBJ databases">
        <authorList>
            <person name="Jaros S."/>
            <person name="Januszkiewicz K."/>
            <person name="Wedrychowicz H."/>
        </authorList>
    </citation>
    <scope>NUCLEOTIDE SEQUENCE [LARGE SCALE GENOMIC DNA]</scope>
    <source>
        <strain evidence="4 5">CGMCC 1.6102</strain>
    </source>
</reference>
<dbReference type="Gene3D" id="3.55.50.30">
    <property type="match status" value="1"/>
</dbReference>
<feature type="domain" description="FecR protein" evidence="2">
    <location>
        <begin position="126"/>
        <end position="215"/>
    </location>
</feature>
<dbReference type="Gene3D" id="2.60.120.1440">
    <property type="match status" value="1"/>
</dbReference>
<dbReference type="InterPro" id="IPR032508">
    <property type="entry name" value="FecR_C"/>
</dbReference>
<proteinExistence type="predicted"/>
<dbReference type="Pfam" id="PF04773">
    <property type="entry name" value="FecR"/>
    <property type="match status" value="1"/>
</dbReference>
<protein>
    <submittedName>
        <fullName evidence="4">FecR family protein</fullName>
    </submittedName>
</protein>
<evidence type="ECO:0000259" key="2">
    <source>
        <dbReference type="Pfam" id="PF04773"/>
    </source>
</evidence>
<evidence type="ECO:0000259" key="3">
    <source>
        <dbReference type="Pfam" id="PF16344"/>
    </source>
</evidence>
<feature type="transmembrane region" description="Helical" evidence="1">
    <location>
        <begin position="82"/>
        <end position="101"/>
    </location>
</feature>
<accession>A0A1M7LD90</accession>
<dbReference type="PIRSF" id="PIRSF018266">
    <property type="entry name" value="FecR"/>
    <property type="match status" value="1"/>
</dbReference>
<name>A0A1M7LD90_9BACT</name>
<dbReference type="RefSeq" id="WP_073093681.1">
    <property type="nucleotide sequence ID" value="NZ_FRCY01000003.1"/>
</dbReference>
<dbReference type="GO" id="GO:0016989">
    <property type="term" value="F:sigma factor antagonist activity"/>
    <property type="evidence" value="ECO:0007669"/>
    <property type="project" value="TreeGrafter"/>
</dbReference>